<dbReference type="Pfam" id="PF17311">
    <property type="entry name" value="DUF5358"/>
    <property type="match status" value="1"/>
</dbReference>
<evidence type="ECO:0008006" key="4">
    <source>
        <dbReference type="Google" id="ProtNLM"/>
    </source>
</evidence>
<name>A0A1W1UAR9_9PAST</name>
<keyword evidence="3" id="KW-1185">Reference proteome</keyword>
<accession>A0A1W1UAR9</accession>
<dbReference type="EMBL" id="FWWV01000001">
    <property type="protein sequence ID" value="SMB78140.1"/>
    <property type="molecule type" value="Genomic_DNA"/>
</dbReference>
<evidence type="ECO:0000313" key="2">
    <source>
        <dbReference type="EMBL" id="SMB78140.1"/>
    </source>
</evidence>
<feature type="chain" id="PRO_5013320479" description="DUF5358 domain-containing protein" evidence="1">
    <location>
        <begin position="19"/>
        <end position="183"/>
    </location>
</feature>
<dbReference type="PROSITE" id="PS51257">
    <property type="entry name" value="PROKAR_LIPOPROTEIN"/>
    <property type="match status" value="1"/>
</dbReference>
<evidence type="ECO:0000256" key="1">
    <source>
        <dbReference type="SAM" id="SignalP"/>
    </source>
</evidence>
<dbReference type="STRING" id="1122938.SAMN05660772_00042"/>
<dbReference type="Proteomes" id="UP000192408">
    <property type="component" value="Unassembled WGS sequence"/>
</dbReference>
<keyword evidence="1" id="KW-0732">Signal</keyword>
<reference evidence="3" key="1">
    <citation type="submission" date="2017-04" db="EMBL/GenBank/DDBJ databases">
        <authorList>
            <person name="Varghese N."/>
            <person name="Submissions S."/>
        </authorList>
    </citation>
    <scope>NUCLEOTIDE SEQUENCE [LARGE SCALE GENOMIC DNA]</scope>
    <source>
        <strain evidence="3">DSM 23072</strain>
    </source>
</reference>
<sequence>MFKKVVLSAAVMLLAACAQDTEQQAFPAEFANADYVLSDNAAKQWVIASHQAEQCVYPNLTRIQQEHFSKEDAYIHSQYVFFYPLEKIIGGEYLKMIQEDEKSMGYAQYQYKKFKQLSAEPLAGAECENLRRQARDDLSVVKGQYKSGMVEEAGATGGSNDAVATNDNKFFFDIIKWGAALLL</sequence>
<dbReference type="AlphaFoldDB" id="A0A1W1UAR9"/>
<feature type="signal peptide" evidence="1">
    <location>
        <begin position="1"/>
        <end position="18"/>
    </location>
</feature>
<evidence type="ECO:0000313" key="3">
    <source>
        <dbReference type="Proteomes" id="UP000192408"/>
    </source>
</evidence>
<dbReference type="InterPro" id="IPR035279">
    <property type="entry name" value="DUF5358"/>
</dbReference>
<organism evidence="2 3">
    <name type="scientific">Pasteurella testudinis DSM 23072</name>
    <dbReference type="NCBI Taxonomy" id="1122938"/>
    <lineage>
        <taxon>Bacteria</taxon>
        <taxon>Pseudomonadati</taxon>
        <taxon>Pseudomonadota</taxon>
        <taxon>Gammaproteobacteria</taxon>
        <taxon>Pasteurellales</taxon>
        <taxon>Pasteurellaceae</taxon>
        <taxon>Pasteurella</taxon>
    </lineage>
</organism>
<proteinExistence type="predicted"/>
<gene>
    <name evidence="2" type="ORF">SAMN05660772_00042</name>
</gene>
<protein>
    <recommendedName>
        <fullName evidence="4">DUF5358 domain-containing protein</fullName>
    </recommendedName>
</protein>
<dbReference type="RefSeq" id="WP_084255156.1">
    <property type="nucleotide sequence ID" value="NZ_FWWV01000001.1"/>
</dbReference>